<dbReference type="Proteomes" id="UP000507470">
    <property type="component" value="Unassembled WGS sequence"/>
</dbReference>
<dbReference type="EMBL" id="CACVKT020001843">
    <property type="protein sequence ID" value="CAC5372336.1"/>
    <property type="molecule type" value="Genomic_DNA"/>
</dbReference>
<evidence type="ECO:0000313" key="1">
    <source>
        <dbReference type="EMBL" id="CAC5372336.1"/>
    </source>
</evidence>
<dbReference type="OrthoDB" id="10434227at2759"/>
<evidence type="ECO:0008006" key="3">
    <source>
        <dbReference type="Google" id="ProtNLM"/>
    </source>
</evidence>
<name>A0A6J8AS14_MYTCO</name>
<sequence length="354" mass="40714">MLKMARKSIETSESVNFYKYLCQQIGSEEVVRIRRLAYVISDIGQISKTITSGSIGEGLDLEGSDLDVMWMDNCFKVYESETEVKDPDSGIPLIMYTGETQPCFTQLCYLSRENIIYKNVPMTIPDMFQKTHLRYVLSSELYKLDVLTNQTVSLIAKNFHGPCISYLDDTFDLARCIKCDKWISQANPWNLYGQGIDCFASTETLKDYQSQSDTITESLISRNVRFSKKLMITFDIIRSHGRIDRFSRLLYGFLHHSRTDLSRSLFALQLSAAFMIAPEATKEHYKPGNKHHYLSYKRDLSHLMIGLQSDAVSGLLKLASFFYAQKNFFASLTVISYILQKYTAEKIYTRAFHL</sequence>
<organism evidence="1 2">
    <name type="scientific">Mytilus coruscus</name>
    <name type="common">Sea mussel</name>
    <dbReference type="NCBI Taxonomy" id="42192"/>
    <lineage>
        <taxon>Eukaryota</taxon>
        <taxon>Metazoa</taxon>
        <taxon>Spiralia</taxon>
        <taxon>Lophotrochozoa</taxon>
        <taxon>Mollusca</taxon>
        <taxon>Bivalvia</taxon>
        <taxon>Autobranchia</taxon>
        <taxon>Pteriomorphia</taxon>
        <taxon>Mytilida</taxon>
        <taxon>Mytiloidea</taxon>
        <taxon>Mytilidae</taxon>
        <taxon>Mytilinae</taxon>
        <taxon>Mytilus</taxon>
    </lineage>
</organism>
<gene>
    <name evidence="1" type="ORF">MCOR_10465</name>
</gene>
<accession>A0A6J8AS14</accession>
<reference evidence="1 2" key="1">
    <citation type="submission" date="2020-06" db="EMBL/GenBank/DDBJ databases">
        <authorList>
            <person name="Li R."/>
            <person name="Bekaert M."/>
        </authorList>
    </citation>
    <scope>NUCLEOTIDE SEQUENCE [LARGE SCALE GENOMIC DNA]</scope>
    <source>
        <strain evidence="2">wild</strain>
    </source>
</reference>
<keyword evidence="2" id="KW-1185">Reference proteome</keyword>
<dbReference type="AlphaFoldDB" id="A0A6J8AS14"/>
<proteinExistence type="predicted"/>
<protein>
    <recommendedName>
        <fullName evidence="3">Mab-21-like HhH/H2TH-like domain-containing protein</fullName>
    </recommendedName>
</protein>
<evidence type="ECO:0000313" key="2">
    <source>
        <dbReference type="Proteomes" id="UP000507470"/>
    </source>
</evidence>